<sequence>MASRRKPSRRFALLPTLSLEQSSISLNLKADYYLVFENGGKGESTQMVTTMTPEGSREGKGRGKCVSEETLGNPSVVRPKQERNRASIAIANALEKLNATASSGQISKQEEAVRDLRVRFGDVFSLEELVDAVTVMESEIKARMYLQ</sequence>
<protein>
    <submittedName>
        <fullName evidence="2">Uncharacterized protein</fullName>
    </submittedName>
</protein>
<dbReference type="Proteomes" id="UP000246991">
    <property type="component" value="Unassembled WGS sequence"/>
</dbReference>
<comment type="caution">
    <text evidence="2">The sequence shown here is derived from an EMBL/GenBank/DDBJ whole genome shotgun (WGS) entry which is preliminary data.</text>
</comment>
<dbReference type="OrthoDB" id="2505558at2759"/>
<feature type="compositionally biased region" description="Polar residues" evidence="1">
    <location>
        <begin position="43"/>
        <end position="53"/>
    </location>
</feature>
<dbReference type="AlphaFoldDB" id="A0A317SHR0"/>
<keyword evidence="3" id="KW-1185">Reference proteome</keyword>
<organism evidence="2 3">
    <name type="scientific">Tuber magnatum</name>
    <name type="common">white Piedmont truffle</name>
    <dbReference type="NCBI Taxonomy" id="42249"/>
    <lineage>
        <taxon>Eukaryota</taxon>
        <taxon>Fungi</taxon>
        <taxon>Dikarya</taxon>
        <taxon>Ascomycota</taxon>
        <taxon>Pezizomycotina</taxon>
        <taxon>Pezizomycetes</taxon>
        <taxon>Pezizales</taxon>
        <taxon>Tuberaceae</taxon>
        <taxon>Tuber</taxon>
    </lineage>
</organism>
<gene>
    <name evidence="2" type="ORF">C7212DRAFT_347005</name>
</gene>
<dbReference type="EMBL" id="PYWC01000083">
    <property type="protein sequence ID" value="PWW73267.1"/>
    <property type="molecule type" value="Genomic_DNA"/>
</dbReference>
<feature type="region of interest" description="Disordered" evidence="1">
    <location>
        <begin position="43"/>
        <end position="82"/>
    </location>
</feature>
<name>A0A317SHR0_9PEZI</name>
<proteinExistence type="predicted"/>
<evidence type="ECO:0000256" key="1">
    <source>
        <dbReference type="SAM" id="MobiDB-lite"/>
    </source>
</evidence>
<reference evidence="2 3" key="1">
    <citation type="submission" date="2018-03" db="EMBL/GenBank/DDBJ databases">
        <title>Genomes of Pezizomycetes fungi and the evolution of truffles.</title>
        <authorList>
            <person name="Murat C."/>
            <person name="Payen T."/>
            <person name="Noel B."/>
            <person name="Kuo A."/>
            <person name="Martin F.M."/>
        </authorList>
    </citation>
    <scope>NUCLEOTIDE SEQUENCE [LARGE SCALE GENOMIC DNA]</scope>
    <source>
        <strain evidence="2">091103-1</strain>
    </source>
</reference>
<evidence type="ECO:0000313" key="2">
    <source>
        <dbReference type="EMBL" id="PWW73267.1"/>
    </source>
</evidence>
<accession>A0A317SHR0</accession>
<feature type="compositionally biased region" description="Basic and acidic residues" evidence="1">
    <location>
        <begin position="55"/>
        <end position="67"/>
    </location>
</feature>
<evidence type="ECO:0000313" key="3">
    <source>
        <dbReference type="Proteomes" id="UP000246991"/>
    </source>
</evidence>